<proteinExistence type="predicted"/>
<name>A0AAF0IJ38_9EURO</name>
<keyword evidence="3" id="KW-1185">Reference proteome</keyword>
<accession>A0AAF0IJ38</accession>
<gene>
    <name evidence="2" type="ORF">PRK78_004251</name>
</gene>
<sequence>MALLSSLGKSESVTSPADVTRASMTARWIVFTAFETALEVAPIARVISQVLRLQRFLQYERPNIGIVPTIISEELWASISLFSASIPVLMRVAKRFTTSREVGDRTASGSRYNKSSRSKKTPDQSFEMASSNSHSNWQPHRNKAVSYLNEDNYTAAVLPGKSAPESINSTSESQVGILREVQVEVSSLHVQKRIPGISVAS</sequence>
<organism evidence="2 3">
    <name type="scientific">Emydomyces testavorans</name>
    <dbReference type="NCBI Taxonomy" id="2070801"/>
    <lineage>
        <taxon>Eukaryota</taxon>
        <taxon>Fungi</taxon>
        <taxon>Dikarya</taxon>
        <taxon>Ascomycota</taxon>
        <taxon>Pezizomycotina</taxon>
        <taxon>Eurotiomycetes</taxon>
        <taxon>Eurotiomycetidae</taxon>
        <taxon>Onygenales</taxon>
        <taxon>Nannizziopsiaceae</taxon>
        <taxon>Emydomyces</taxon>
    </lineage>
</organism>
<dbReference type="AlphaFoldDB" id="A0AAF0IJ38"/>
<evidence type="ECO:0000313" key="3">
    <source>
        <dbReference type="Proteomes" id="UP001219355"/>
    </source>
</evidence>
<reference evidence="2" key="1">
    <citation type="submission" date="2023-03" db="EMBL/GenBank/DDBJ databases">
        <title>Emydomyces testavorans Genome Sequence.</title>
        <authorList>
            <person name="Hoyer L."/>
        </authorList>
    </citation>
    <scope>NUCLEOTIDE SEQUENCE</scope>
    <source>
        <strain evidence="2">16-2883</strain>
    </source>
</reference>
<feature type="compositionally biased region" description="Polar residues" evidence="1">
    <location>
        <begin position="123"/>
        <end position="139"/>
    </location>
</feature>
<dbReference type="EMBL" id="CP120628">
    <property type="protein sequence ID" value="WEW58783.1"/>
    <property type="molecule type" value="Genomic_DNA"/>
</dbReference>
<evidence type="ECO:0000256" key="1">
    <source>
        <dbReference type="SAM" id="MobiDB-lite"/>
    </source>
</evidence>
<feature type="region of interest" description="Disordered" evidence="1">
    <location>
        <begin position="103"/>
        <end position="139"/>
    </location>
</feature>
<protein>
    <submittedName>
        <fullName evidence="2">Uncharacterized protein</fullName>
    </submittedName>
</protein>
<dbReference type="Proteomes" id="UP001219355">
    <property type="component" value="Chromosome 2"/>
</dbReference>
<evidence type="ECO:0000313" key="2">
    <source>
        <dbReference type="EMBL" id="WEW58783.1"/>
    </source>
</evidence>